<dbReference type="STRING" id="307507.A0A2V0PCX1"/>
<dbReference type="SMART" id="SM00449">
    <property type="entry name" value="SPRY"/>
    <property type="match status" value="1"/>
</dbReference>
<feature type="region of interest" description="Disordered" evidence="3">
    <location>
        <begin position="1"/>
        <end position="53"/>
    </location>
</feature>
<organism evidence="5 6">
    <name type="scientific">Raphidocelis subcapitata</name>
    <dbReference type="NCBI Taxonomy" id="307507"/>
    <lineage>
        <taxon>Eukaryota</taxon>
        <taxon>Viridiplantae</taxon>
        <taxon>Chlorophyta</taxon>
        <taxon>core chlorophytes</taxon>
        <taxon>Chlorophyceae</taxon>
        <taxon>CS clade</taxon>
        <taxon>Sphaeropleales</taxon>
        <taxon>Selenastraceae</taxon>
        <taxon>Raphidocelis</taxon>
    </lineage>
</organism>
<feature type="region of interest" description="Disordered" evidence="3">
    <location>
        <begin position="275"/>
        <end position="298"/>
    </location>
</feature>
<dbReference type="AlphaFoldDB" id="A0A2V0PCX1"/>
<dbReference type="PROSITE" id="PS50188">
    <property type="entry name" value="B302_SPRY"/>
    <property type="match status" value="1"/>
</dbReference>
<dbReference type="InterPro" id="IPR037353">
    <property type="entry name" value="ASH2"/>
</dbReference>
<dbReference type="GO" id="GO:0008168">
    <property type="term" value="F:methyltransferase activity"/>
    <property type="evidence" value="ECO:0007669"/>
    <property type="project" value="UniProtKB-KW"/>
</dbReference>
<keyword evidence="5" id="KW-0808">Transferase</keyword>
<dbReference type="GO" id="GO:0032259">
    <property type="term" value="P:methylation"/>
    <property type="evidence" value="ECO:0007669"/>
    <property type="project" value="UniProtKB-KW"/>
</dbReference>
<accession>A0A2V0PCX1</accession>
<dbReference type="InterPro" id="IPR001870">
    <property type="entry name" value="B30.2/SPRY"/>
</dbReference>
<comment type="subcellular location">
    <subcellularLocation>
        <location evidence="1">Nucleus</location>
    </subcellularLocation>
</comment>
<keyword evidence="2" id="KW-0539">Nucleus</keyword>
<dbReference type="Pfam" id="PF00622">
    <property type="entry name" value="SPRY"/>
    <property type="match status" value="1"/>
</dbReference>
<reference evidence="5 6" key="1">
    <citation type="journal article" date="2018" name="Sci. Rep.">
        <title>Raphidocelis subcapitata (=Pseudokirchneriella subcapitata) provides an insight into genome evolution and environmental adaptations in the Sphaeropleales.</title>
        <authorList>
            <person name="Suzuki S."/>
            <person name="Yamaguchi H."/>
            <person name="Nakajima N."/>
            <person name="Kawachi M."/>
        </authorList>
    </citation>
    <scope>NUCLEOTIDE SEQUENCE [LARGE SCALE GENOMIC DNA]</scope>
    <source>
        <strain evidence="5 6">NIES-35</strain>
    </source>
</reference>
<dbReference type="GO" id="GO:0048188">
    <property type="term" value="C:Set1C/COMPASS complex"/>
    <property type="evidence" value="ECO:0007669"/>
    <property type="project" value="InterPro"/>
</dbReference>
<dbReference type="InterPro" id="IPR013320">
    <property type="entry name" value="ConA-like_dom_sf"/>
</dbReference>
<proteinExistence type="predicted"/>
<dbReference type="SUPFAM" id="SSF49899">
    <property type="entry name" value="Concanavalin A-like lectins/glucanases"/>
    <property type="match status" value="1"/>
</dbReference>
<feature type="domain" description="B30.2/SPRY" evidence="4">
    <location>
        <begin position="54"/>
        <end position="272"/>
    </location>
</feature>
<gene>
    <name evidence="5" type="ORF">Rsub_11016</name>
</gene>
<evidence type="ECO:0000313" key="6">
    <source>
        <dbReference type="Proteomes" id="UP000247498"/>
    </source>
</evidence>
<dbReference type="OrthoDB" id="10266026at2759"/>
<keyword evidence="6" id="KW-1185">Reference proteome</keyword>
<dbReference type="GO" id="GO:0000976">
    <property type="term" value="F:transcription cis-regulatory region binding"/>
    <property type="evidence" value="ECO:0007669"/>
    <property type="project" value="TreeGrafter"/>
</dbReference>
<feature type="compositionally biased region" description="Basic and acidic residues" evidence="3">
    <location>
        <begin position="40"/>
        <end position="53"/>
    </location>
</feature>
<dbReference type="CDD" id="cd12872">
    <property type="entry name" value="SPRY_Ash2"/>
    <property type="match status" value="1"/>
</dbReference>
<dbReference type="EMBL" id="BDRX01000097">
    <property type="protein sequence ID" value="GBF97369.1"/>
    <property type="molecule type" value="Genomic_DNA"/>
</dbReference>
<feature type="compositionally biased region" description="Basic and acidic residues" evidence="3">
    <location>
        <begin position="12"/>
        <end position="21"/>
    </location>
</feature>
<dbReference type="InterPro" id="IPR003877">
    <property type="entry name" value="SPRY_dom"/>
</dbReference>
<evidence type="ECO:0000256" key="1">
    <source>
        <dbReference type="ARBA" id="ARBA00004123"/>
    </source>
</evidence>
<keyword evidence="5" id="KW-0489">Methyltransferase</keyword>
<dbReference type="PANTHER" id="PTHR10598">
    <property type="entry name" value="SET1/ASH2 HISTONE METHYLTRANSFERASE COMPLEX SUBUNIT ASH2"/>
    <property type="match status" value="1"/>
</dbReference>
<evidence type="ECO:0000256" key="2">
    <source>
        <dbReference type="ARBA" id="ARBA00023242"/>
    </source>
</evidence>
<dbReference type="InParanoid" id="A0A2V0PCX1"/>
<dbReference type="FunFam" id="2.60.120.920:FF:000043">
    <property type="entry name" value="Protein TRAUCO"/>
    <property type="match status" value="1"/>
</dbReference>
<dbReference type="Proteomes" id="UP000247498">
    <property type="component" value="Unassembled WGS sequence"/>
</dbReference>
<sequence>MSSAAPGQLEAPAKEQPEGAEVKSAATRRGGGGAKKRGDRRVAQADEAEARPEDFVHIVPYRKPAANKEGWRPVSLSRSDKAAQLTLSEDRLAVTGAKGYRLVRATHGAHEGTFYCEVTVTHLGETGHCRLGWATAKAELQAPVGADGHGFAYRDLEGSKVTKALREPYGEPYGEGDVIGLLLHMPPGGRRIEQGDAKVVRFKGALWTMQGDEQEPQPLPGSGVAFTKNGTLQGVAFTDMLEGCYYPAASLYTRHAQAEGATVAFNFGPDFRHAPPRVEGWPEPRPVSELAGAPPAEAAGGDAAAAAAAAAAAPAEAGLAAAADPAPMAVG</sequence>
<comment type="caution">
    <text evidence="5">The sequence shown here is derived from an EMBL/GenBank/DDBJ whole genome shotgun (WGS) entry which is preliminary data.</text>
</comment>
<evidence type="ECO:0000256" key="3">
    <source>
        <dbReference type="SAM" id="MobiDB-lite"/>
    </source>
</evidence>
<evidence type="ECO:0000313" key="5">
    <source>
        <dbReference type="EMBL" id="GBF97369.1"/>
    </source>
</evidence>
<dbReference type="InterPro" id="IPR043136">
    <property type="entry name" value="B30.2/SPRY_sf"/>
</dbReference>
<name>A0A2V0PCX1_9CHLO</name>
<evidence type="ECO:0000259" key="4">
    <source>
        <dbReference type="PROSITE" id="PS50188"/>
    </source>
</evidence>
<dbReference type="Gene3D" id="2.60.120.920">
    <property type="match status" value="1"/>
</dbReference>
<dbReference type="PANTHER" id="PTHR10598:SF0">
    <property type="entry name" value="SET1_ASH2 HISTONE METHYLTRANSFERASE COMPLEX SUBUNIT ASH2"/>
    <property type="match status" value="1"/>
</dbReference>
<protein>
    <submittedName>
        <fullName evidence="5">Histone methyltransferase complex subunit</fullName>
    </submittedName>
</protein>